<keyword evidence="9" id="KW-1185">Reference proteome</keyword>
<dbReference type="Pfam" id="PF26158">
    <property type="entry name" value="Claudin_TMEM179-179B"/>
    <property type="match status" value="1"/>
</dbReference>
<dbReference type="HOGENOM" id="CLU_109636_0_0_1"/>
<evidence type="ECO:0000256" key="7">
    <source>
        <dbReference type="SAM" id="Phobius"/>
    </source>
</evidence>
<evidence type="ECO:0000256" key="6">
    <source>
        <dbReference type="SAM" id="MobiDB-lite"/>
    </source>
</evidence>
<name>H3D654_TETNG</name>
<reference evidence="8" key="2">
    <citation type="submission" date="2025-08" db="UniProtKB">
        <authorList>
            <consortium name="Ensembl"/>
        </authorList>
    </citation>
    <scope>IDENTIFICATION</scope>
</reference>
<dbReference type="PANTHER" id="PTHR31056">
    <property type="entry name" value="TRANSMEMBRANE PROTEIN 179B"/>
    <property type="match status" value="1"/>
</dbReference>
<keyword evidence="3 7" id="KW-1133">Transmembrane helix</keyword>
<dbReference type="InterPro" id="IPR029776">
    <property type="entry name" value="TMEM179B"/>
</dbReference>
<evidence type="ECO:0000256" key="1">
    <source>
        <dbReference type="ARBA" id="ARBA00004141"/>
    </source>
</evidence>
<feature type="transmembrane region" description="Helical" evidence="7">
    <location>
        <begin position="107"/>
        <end position="132"/>
    </location>
</feature>
<accession>H3D654</accession>
<evidence type="ECO:0000256" key="4">
    <source>
        <dbReference type="ARBA" id="ARBA00023136"/>
    </source>
</evidence>
<sequence>RREQRCGPMAWTGLLVLELGLYAGSFCCGIITAASVAIVQGNFGGRCILYGHVNYSANLIGVQSAASPSLCYFVSAISVIVAVVCFSLSLYWLYAFCIDGDTTRERIWMNVIIALSGAFLFFLLVTGCVLKIGRDSLCSSVTSVVPNVTSCENAQNKSWASPIKGGRFYNSLLKAETAVWVNFFFWLIVGVLVVFQRHRGSAAKAGPNGGLFGESGGTAEETEPFVNRPARP</sequence>
<keyword evidence="4 7" id="KW-0472">Membrane</keyword>
<dbReference type="InterPro" id="IPR059010">
    <property type="entry name" value="TMEM179-179B"/>
</dbReference>
<reference evidence="8" key="3">
    <citation type="submission" date="2025-09" db="UniProtKB">
        <authorList>
            <consortium name="Ensembl"/>
        </authorList>
    </citation>
    <scope>IDENTIFICATION</scope>
</reference>
<organism evidence="8 9">
    <name type="scientific">Tetraodon nigroviridis</name>
    <name type="common">Spotted green pufferfish</name>
    <name type="synonym">Chelonodon nigroviridis</name>
    <dbReference type="NCBI Taxonomy" id="99883"/>
    <lineage>
        <taxon>Eukaryota</taxon>
        <taxon>Metazoa</taxon>
        <taxon>Chordata</taxon>
        <taxon>Craniata</taxon>
        <taxon>Vertebrata</taxon>
        <taxon>Euteleostomi</taxon>
        <taxon>Actinopterygii</taxon>
        <taxon>Neopterygii</taxon>
        <taxon>Teleostei</taxon>
        <taxon>Neoteleostei</taxon>
        <taxon>Acanthomorphata</taxon>
        <taxon>Eupercaria</taxon>
        <taxon>Tetraodontiformes</taxon>
        <taxon>Tetradontoidea</taxon>
        <taxon>Tetraodontidae</taxon>
        <taxon>Tetraodon</taxon>
    </lineage>
</organism>
<comment type="subcellular location">
    <subcellularLocation>
        <location evidence="1">Membrane</location>
        <topology evidence="1">Multi-pass membrane protein</topology>
    </subcellularLocation>
</comment>
<dbReference type="Proteomes" id="UP000007303">
    <property type="component" value="Unassembled WGS sequence"/>
</dbReference>
<feature type="transmembrane region" description="Helical" evidence="7">
    <location>
        <begin position="72"/>
        <end position="95"/>
    </location>
</feature>
<evidence type="ECO:0000256" key="2">
    <source>
        <dbReference type="ARBA" id="ARBA00022692"/>
    </source>
</evidence>
<comment type="similarity">
    <text evidence="5">Belongs to the TMEM179 family.</text>
</comment>
<reference evidence="9" key="1">
    <citation type="journal article" date="2004" name="Nature">
        <title>Genome duplication in the teleost fish Tetraodon nigroviridis reveals the early vertebrate proto-karyotype.</title>
        <authorList>
            <person name="Jaillon O."/>
            <person name="Aury J.-M."/>
            <person name="Brunet F."/>
            <person name="Petit J.-L."/>
            <person name="Stange-Thomann N."/>
            <person name="Mauceli E."/>
            <person name="Bouneau L."/>
            <person name="Fischer C."/>
            <person name="Ozouf-Costaz C."/>
            <person name="Bernot A."/>
            <person name="Nicaud S."/>
            <person name="Jaffe D."/>
            <person name="Fisher S."/>
            <person name="Lutfalla G."/>
            <person name="Dossat C."/>
            <person name="Segurens B."/>
            <person name="Dasilva C."/>
            <person name="Salanoubat M."/>
            <person name="Levy M."/>
            <person name="Boudet N."/>
            <person name="Castellano S."/>
            <person name="Anthouard V."/>
            <person name="Jubin C."/>
            <person name="Castelli V."/>
            <person name="Katinka M."/>
            <person name="Vacherie B."/>
            <person name="Biemont C."/>
            <person name="Skalli Z."/>
            <person name="Cattolico L."/>
            <person name="Poulain J."/>
            <person name="De Berardinis V."/>
            <person name="Cruaud C."/>
            <person name="Duprat S."/>
            <person name="Brottier P."/>
            <person name="Coutanceau J.-P."/>
            <person name="Gouzy J."/>
            <person name="Parra G."/>
            <person name="Lardier G."/>
            <person name="Chapple C."/>
            <person name="McKernan K.J."/>
            <person name="McEwan P."/>
            <person name="Bosak S."/>
            <person name="Kellis M."/>
            <person name="Volff J.-N."/>
            <person name="Guigo R."/>
            <person name="Zody M.C."/>
            <person name="Mesirov J."/>
            <person name="Lindblad-Toh K."/>
            <person name="Birren B."/>
            <person name="Nusbaum C."/>
            <person name="Kahn D."/>
            <person name="Robinson-Rechavi M."/>
            <person name="Laudet V."/>
            <person name="Schachter V."/>
            <person name="Quetier F."/>
            <person name="Saurin W."/>
            <person name="Scarpelli C."/>
            <person name="Wincker P."/>
            <person name="Lander E.S."/>
            <person name="Weissenbach J."/>
            <person name="Roest Crollius H."/>
        </authorList>
    </citation>
    <scope>NUCLEOTIDE SEQUENCE [LARGE SCALE GENOMIC DNA]</scope>
</reference>
<evidence type="ECO:0000256" key="5">
    <source>
        <dbReference type="ARBA" id="ARBA00093776"/>
    </source>
</evidence>
<dbReference type="PANTHER" id="PTHR31056:SF1">
    <property type="entry name" value="TRANSMEMBRANE PROTEIN 179B"/>
    <property type="match status" value="1"/>
</dbReference>
<dbReference type="STRING" id="99883.ENSTNIP00000015994"/>
<dbReference type="InParanoid" id="H3D654"/>
<dbReference type="GeneTree" id="ENSGT00510000048151"/>
<evidence type="ECO:0000313" key="9">
    <source>
        <dbReference type="Proteomes" id="UP000007303"/>
    </source>
</evidence>
<feature type="region of interest" description="Disordered" evidence="6">
    <location>
        <begin position="209"/>
        <end position="232"/>
    </location>
</feature>
<dbReference type="Ensembl" id="ENSTNIT00000016205.1">
    <property type="protein sequence ID" value="ENSTNIP00000015994.1"/>
    <property type="gene ID" value="ENSTNIG00000013015.1"/>
</dbReference>
<proteinExistence type="inferred from homology"/>
<protein>
    <submittedName>
        <fullName evidence="8">Transmembrane protein 179Ba</fullName>
    </submittedName>
</protein>
<dbReference type="FunCoup" id="H3D654">
    <property type="interactions" value="1152"/>
</dbReference>
<keyword evidence="2 7" id="KW-0812">Transmembrane</keyword>
<evidence type="ECO:0000313" key="8">
    <source>
        <dbReference type="Ensembl" id="ENSTNIP00000015994.1"/>
    </source>
</evidence>
<feature type="transmembrane region" description="Helical" evidence="7">
    <location>
        <begin position="12"/>
        <end position="39"/>
    </location>
</feature>
<evidence type="ECO:0000256" key="3">
    <source>
        <dbReference type="ARBA" id="ARBA00022989"/>
    </source>
</evidence>
<dbReference type="OMA" id="YWVYTFC"/>
<dbReference type="AlphaFoldDB" id="H3D654"/>
<feature type="transmembrane region" description="Helical" evidence="7">
    <location>
        <begin position="177"/>
        <end position="195"/>
    </location>
</feature>